<dbReference type="InterPro" id="IPR056619">
    <property type="entry name" value="C8-3_MUC4"/>
</dbReference>
<dbReference type="GO" id="GO:0016020">
    <property type="term" value="C:membrane"/>
    <property type="evidence" value="ECO:0007669"/>
    <property type="project" value="UniProtKB-SubCell"/>
</dbReference>
<dbReference type="InterPro" id="IPR013783">
    <property type="entry name" value="Ig-like_fold"/>
</dbReference>
<evidence type="ECO:0000256" key="6">
    <source>
        <dbReference type="PROSITE-ProRule" id="PRU00302"/>
    </source>
</evidence>
<sequence>MRHKFLDRLRPLPIIFSLLAIVSITIGQDAPIIQSNSRQFAKAPYIPGNKRPIGDLGPQTMGDYDRFRRELLYPHTPADFTDITSTKSMRDQPLQFHIPFFGFRYTYIWIHKDGYLAFNVGQLSYKFPVKFPIPPEIATNKGQDPSMLAPFFAIQDIPQNVPGAGIYLRVIELAKENNETLRNGIYADFREGMIGAADFHPKFAVIITWKNMTYANKAPDFDLKTNTYQVVLATDEMRTYAMINYDLVEWNSGFFEGTKGPSAYVGFNAGNSTRTFEFVPYSQNPRVSLLPSLGYGNGLNGRFFFQVDEEIWPGSCIEKDLDPNLRDRLPLTFFPRVGNMLGGTVVNFTGPCLHPKAVIICTFENFHTKGIYRDRNHASCVTPPVMYHGYVDLTIRVDDRTYFYGRFYIQPPDIANDDVIIVNNADREEEPIEMELKWKPEKLAWNFGLSAQISLWGYRESNDVYPQLTYIDTLVDSVPLSQAKMTLDLTQFRTRNNIDTTDILFGFISMNLTNPKALGDFVRSPTIWSRPMPLAWYFKTQWEREYGTNNRWKQYFCQNWFTRESYSDYFATTLFRCPCHLNQAYLDVGRFSPDLECNVIDRKCETFHNGALHCVRTGRPSIGGSGQTCCYDDYGELLQTADTMYGGRPSRSFVYGKHPFKMQMMIPLLSEYLHDVVPFFFCCKWQEKQDNSDTCKMYNYWRTSQDCSSYQSPGIASIFGDPHLVTFDRTNYTFNGKGEFTLVHVDNAMHKFELQGRFEQMPQPDANTILNATVLKAIAAAENTSSTVEFRIRPIAASWRYQMYVIVDKEYVYWWDESMRLQNFRGVTLYQPAGIQNMSHVIAMFDSGAGVEVVANRGHMSVHVYAPYTFVNNTRGLLGNYSKQTWDDFTMPNGNMLPINTPPDMLHREMVRNYRVLDKVMPTDINQVASLFFHDSVSYTYYDDPNFLPMIRPQFPPYALHLREDMLRLCSDSVACQYDFITTLDADYAKVTKEEETHSIQLVNDAQVKYIRCPALPKPTNGRKSENRYWPGTLVRFSCNDGYRLTGYETRRCREDGLWSWGVEAECISDIKYYGSVAGIGFGILIPIIVLLLLILLMVFMSRDRQQADYITYETGDPGKLDEAKELNPSEKSDNRSDKADLLHSIQTNLDHGHGRCRVKGFTSHDDEEEAEEDEDEDDAMVRYK</sequence>
<dbReference type="SMART" id="SM00032">
    <property type="entry name" value="CCP"/>
    <property type="match status" value="1"/>
</dbReference>
<dbReference type="InterPro" id="IPR051495">
    <property type="entry name" value="Epithelial_Barrier/Signaling"/>
</dbReference>
<dbReference type="EMBL" id="JAPWDV010000004">
    <property type="protein sequence ID" value="KAJ6215757.1"/>
    <property type="molecule type" value="Genomic_DNA"/>
</dbReference>
<evidence type="ECO:0000256" key="1">
    <source>
        <dbReference type="ARBA" id="ARBA00004370"/>
    </source>
</evidence>
<dbReference type="Pfam" id="PF23263">
    <property type="entry name" value="C8-3_MUC4"/>
    <property type="match status" value="1"/>
</dbReference>
<dbReference type="SMART" id="SM00539">
    <property type="entry name" value="NIDO"/>
    <property type="match status" value="1"/>
</dbReference>
<feature type="region of interest" description="Disordered" evidence="7">
    <location>
        <begin position="1120"/>
        <end position="1139"/>
    </location>
</feature>
<dbReference type="SUPFAM" id="SSF57535">
    <property type="entry name" value="Complement control module/SCR domain"/>
    <property type="match status" value="1"/>
</dbReference>
<dbReference type="InterPro" id="IPR000436">
    <property type="entry name" value="Sushi_SCR_CCP_dom"/>
</dbReference>
<keyword evidence="2 8" id="KW-0812">Transmembrane</keyword>
<dbReference type="Gene3D" id="2.10.70.10">
    <property type="entry name" value="Complement Module, domain 1"/>
    <property type="match status" value="1"/>
</dbReference>
<dbReference type="InterPro" id="IPR035976">
    <property type="entry name" value="Sushi/SCR/CCP_sf"/>
</dbReference>
<dbReference type="OMA" id="NPRWPEQ"/>
<dbReference type="GO" id="GO:0007160">
    <property type="term" value="P:cell-matrix adhesion"/>
    <property type="evidence" value="ECO:0007669"/>
    <property type="project" value="InterPro"/>
</dbReference>
<feature type="compositionally biased region" description="Acidic residues" evidence="7">
    <location>
        <begin position="1166"/>
        <end position="1179"/>
    </location>
</feature>
<feature type="domain" description="NIDO" evidence="11">
    <location>
        <begin position="150"/>
        <end position="310"/>
    </location>
</feature>
<feature type="domain" description="Sushi" evidence="10">
    <location>
        <begin position="1011"/>
        <end position="1069"/>
    </location>
</feature>
<dbReference type="PROSITE" id="PS51233">
    <property type="entry name" value="VWFD"/>
    <property type="match status" value="1"/>
</dbReference>
<dbReference type="Gene3D" id="2.60.40.10">
    <property type="entry name" value="Immunoglobulins"/>
    <property type="match status" value="1"/>
</dbReference>
<gene>
    <name evidence="13" type="ORF">RDWZM_010257</name>
</gene>
<name>A0A9Q0M0M8_BLOTA</name>
<evidence type="ECO:0000256" key="4">
    <source>
        <dbReference type="ARBA" id="ARBA00023136"/>
    </source>
</evidence>
<dbReference type="PROSITE" id="PS50923">
    <property type="entry name" value="SUSHI"/>
    <property type="match status" value="1"/>
</dbReference>
<evidence type="ECO:0000259" key="9">
    <source>
        <dbReference type="PROSITE" id="PS50856"/>
    </source>
</evidence>
<evidence type="ECO:0000313" key="14">
    <source>
        <dbReference type="Proteomes" id="UP001142055"/>
    </source>
</evidence>
<dbReference type="InterPro" id="IPR001846">
    <property type="entry name" value="VWF_type-D"/>
</dbReference>
<organism evidence="13 14">
    <name type="scientific">Blomia tropicalis</name>
    <name type="common">Mite</name>
    <dbReference type="NCBI Taxonomy" id="40697"/>
    <lineage>
        <taxon>Eukaryota</taxon>
        <taxon>Metazoa</taxon>
        <taxon>Ecdysozoa</taxon>
        <taxon>Arthropoda</taxon>
        <taxon>Chelicerata</taxon>
        <taxon>Arachnida</taxon>
        <taxon>Acari</taxon>
        <taxon>Acariformes</taxon>
        <taxon>Sarcoptiformes</taxon>
        <taxon>Astigmata</taxon>
        <taxon>Glycyphagoidea</taxon>
        <taxon>Echimyopodidae</taxon>
        <taxon>Blomia</taxon>
    </lineage>
</organism>
<evidence type="ECO:0000256" key="8">
    <source>
        <dbReference type="SAM" id="Phobius"/>
    </source>
</evidence>
<evidence type="ECO:0000259" key="12">
    <source>
        <dbReference type="PROSITE" id="PS51233"/>
    </source>
</evidence>
<accession>A0A9Q0M0M8</accession>
<evidence type="ECO:0008006" key="15">
    <source>
        <dbReference type="Google" id="ProtNLM"/>
    </source>
</evidence>
<feature type="transmembrane region" description="Helical" evidence="8">
    <location>
        <begin position="1073"/>
        <end position="1100"/>
    </location>
</feature>
<dbReference type="Proteomes" id="UP001142055">
    <property type="component" value="Chromosome 4"/>
</dbReference>
<dbReference type="PROSITE" id="PS50856">
    <property type="entry name" value="AMOP"/>
    <property type="match status" value="1"/>
</dbReference>
<dbReference type="InterPro" id="IPR003886">
    <property type="entry name" value="NIDO_dom"/>
</dbReference>
<evidence type="ECO:0000256" key="2">
    <source>
        <dbReference type="ARBA" id="ARBA00022692"/>
    </source>
</evidence>
<proteinExistence type="predicted"/>
<keyword evidence="4 8" id="KW-0472">Membrane</keyword>
<dbReference type="InterPro" id="IPR014756">
    <property type="entry name" value="Ig_E-set"/>
</dbReference>
<evidence type="ECO:0000256" key="3">
    <source>
        <dbReference type="ARBA" id="ARBA00022989"/>
    </source>
</evidence>
<dbReference type="SMART" id="SM00723">
    <property type="entry name" value="AMOP"/>
    <property type="match status" value="1"/>
</dbReference>
<dbReference type="Pfam" id="PF03782">
    <property type="entry name" value="AMOP"/>
    <property type="match status" value="1"/>
</dbReference>
<reference evidence="13" key="1">
    <citation type="submission" date="2022-12" db="EMBL/GenBank/DDBJ databases">
        <title>Genome assemblies of Blomia tropicalis.</title>
        <authorList>
            <person name="Cui Y."/>
        </authorList>
    </citation>
    <scope>NUCLEOTIDE SEQUENCE</scope>
    <source>
        <tissue evidence="13">Adult mites</tissue>
    </source>
</reference>
<evidence type="ECO:0000256" key="5">
    <source>
        <dbReference type="ARBA" id="ARBA00023157"/>
    </source>
</evidence>
<dbReference type="Pfam" id="PF06119">
    <property type="entry name" value="NIDO"/>
    <property type="match status" value="1"/>
</dbReference>
<comment type="subcellular location">
    <subcellularLocation>
        <location evidence="1">Membrane</location>
    </subcellularLocation>
</comment>
<dbReference type="PANTHER" id="PTHR13802:SF52">
    <property type="entry name" value="MUCIN-4"/>
    <property type="match status" value="1"/>
</dbReference>
<dbReference type="PANTHER" id="PTHR13802">
    <property type="entry name" value="MUCIN 4-RELATED"/>
    <property type="match status" value="1"/>
</dbReference>
<evidence type="ECO:0000313" key="13">
    <source>
        <dbReference type="EMBL" id="KAJ6215757.1"/>
    </source>
</evidence>
<evidence type="ECO:0000259" key="10">
    <source>
        <dbReference type="PROSITE" id="PS50923"/>
    </source>
</evidence>
<dbReference type="InterPro" id="IPR005533">
    <property type="entry name" value="AMOP_dom"/>
</dbReference>
<comment type="caution">
    <text evidence="13">The sequence shown here is derived from an EMBL/GenBank/DDBJ whole genome shotgun (WGS) entry which is preliminary data.</text>
</comment>
<dbReference type="PROSITE" id="PS51220">
    <property type="entry name" value="NIDO"/>
    <property type="match status" value="1"/>
</dbReference>
<keyword evidence="6" id="KW-0768">Sushi</keyword>
<dbReference type="Pfam" id="PF00084">
    <property type="entry name" value="Sushi"/>
    <property type="match status" value="1"/>
</dbReference>
<keyword evidence="5" id="KW-1015">Disulfide bond</keyword>
<keyword evidence="3 8" id="KW-1133">Transmembrane helix</keyword>
<dbReference type="CDD" id="cd00033">
    <property type="entry name" value="CCP"/>
    <property type="match status" value="1"/>
</dbReference>
<feature type="region of interest" description="Disordered" evidence="7">
    <location>
        <begin position="1152"/>
        <end position="1185"/>
    </location>
</feature>
<dbReference type="Pfam" id="PF00094">
    <property type="entry name" value="VWD"/>
    <property type="match status" value="1"/>
</dbReference>
<comment type="caution">
    <text evidence="6">Lacks conserved residue(s) required for the propagation of feature annotation.</text>
</comment>
<keyword evidence="14" id="KW-1185">Reference proteome</keyword>
<protein>
    <recommendedName>
        <fullName evidence="15">Protein mesh</fullName>
    </recommendedName>
</protein>
<feature type="domain" description="AMOP" evidence="9">
    <location>
        <begin position="549"/>
        <end position="702"/>
    </location>
</feature>
<dbReference type="AlphaFoldDB" id="A0A9Q0M0M8"/>
<evidence type="ECO:0000256" key="7">
    <source>
        <dbReference type="SAM" id="MobiDB-lite"/>
    </source>
</evidence>
<dbReference type="SUPFAM" id="SSF81296">
    <property type="entry name" value="E set domains"/>
    <property type="match status" value="1"/>
</dbReference>
<dbReference type="SMART" id="SM00216">
    <property type="entry name" value="VWD"/>
    <property type="match status" value="1"/>
</dbReference>
<evidence type="ECO:0000259" key="11">
    <source>
        <dbReference type="PROSITE" id="PS51220"/>
    </source>
</evidence>
<feature type="domain" description="VWFD" evidence="12">
    <location>
        <begin position="714"/>
        <end position="922"/>
    </location>
</feature>